<reference evidence="2" key="1">
    <citation type="journal article" date="2023" name="Mol. Phylogenet. Evol.">
        <title>Genome-scale phylogeny and comparative genomics of the fungal order Sordariales.</title>
        <authorList>
            <person name="Hensen N."/>
            <person name="Bonometti L."/>
            <person name="Westerberg I."/>
            <person name="Brannstrom I.O."/>
            <person name="Guillou S."/>
            <person name="Cros-Aarteil S."/>
            <person name="Calhoun S."/>
            <person name="Haridas S."/>
            <person name="Kuo A."/>
            <person name="Mondo S."/>
            <person name="Pangilinan J."/>
            <person name="Riley R."/>
            <person name="LaButti K."/>
            <person name="Andreopoulos B."/>
            <person name="Lipzen A."/>
            <person name="Chen C."/>
            <person name="Yan M."/>
            <person name="Daum C."/>
            <person name="Ng V."/>
            <person name="Clum A."/>
            <person name="Steindorff A."/>
            <person name="Ohm R.A."/>
            <person name="Martin F."/>
            <person name="Silar P."/>
            <person name="Natvig D.O."/>
            <person name="Lalanne C."/>
            <person name="Gautier V."/>
            <person name="Ament-Velasquez S.L."/>
            <person name="Kruys A."/>
            <person name="Hutchinson M.I."/>
            <person name="Powell A.J."/>
            <person name="Barry K."/>
            <person name="Miller A.N."/>
            <person name="Grigoriev I.V."/>
            <person name="Debuchy R."/>
            <person name="Gladieux P."/>
            <person name="Hiltunen Thoren M."/>
            <person name="Johannesson H."/>
        </authorList>
    </citation>
    <scope>NUCLEOTIDE SEQUENCE</scope>
    <source>
        <strain evidence="2">CBS 560.94</strain>
    </source>
</reference>
<dbReference type="RefSeq" id="XP_062685365.1">
    <property type="nucleotide sequence ID" value="XM_062820974.1"/>
</dbReference>
<proteinExistence type="predicted"/>
<feature type="transmembrane region" description="Helical" evidence="1">
    <location>
        <begin position="69"/>
        <end position="92"/>
    </location>
</feature>
<sequence length="116" mass="13146">MEAEWQKDGSQVKVDMQSSSLEWWRKKNWMERDKFCLGCLLLRVGLGIRNLCFFGPLSWGFNFLLPSLVWLGLSRLVGWILLLVYTALDLLLETGCCGMGAKKERGRGTSAVESAE</sequence>
<name>A0AAE0JLT9_9PEZI</name>
<evidence type="ECO:0000313" key="2">
    <source>
        <dbReference type="EMBL" id="KAK3352070.1"/>
    </source>
</evidence>
<gene>
    <name evidence="2" type="ORF">B0H65DRAFT_143781</name>
</gene>
<dbReference type="EMBL" id="JAUEPP010000002">
    <property type="protein sequence ID" value="KAK3352070.1"/>
    <property type="molecule type" value="Genomic_DNA"/>
</dbReference>
<keyword evidence="1" id="KW-0812">Transmembrane</keyword>
<dbReference type="Proteomes" id="UP001278500">
    <property type="component" value="Unassembled WGS sequence"/>
</dbReference>
<keyword evidence="1" id="KW-0472">Membrane</keyword>
<accession>A0AAE0JLT9</accession>
<organism evidence="2 3">
    <name type="scientific">Neurospora tetraspora</name>
    <dbReference type="NCBI Taxonomy" id="94610"/>
    <lineage>
        <taxon>Eukaryota</taxon>
        <taxon>Fungi</taxon>
        <taxon>Dikarya</taxon>
        <taxon>Ascomycota</taxon>
        <taxon>Pezizomycotina</taxon>
        <taxon>Sordariomycetes</taxon>
        <taxon>Sordariomycetidae</taxon>
        <taxon>Sordariales</taxon>
        <taxon>Sordariaceae</taxon>
        <taxon>Neurospora</taxon>
    </lineage>
</organism>
<protein>
    <submittedName>
        <fullName evidence="2">Uncharacterized protein</fullName>
    </submittedName>
</protein>
<dbReference type="AlphaFoldDB" id="A0AAE0JLT9"/>
<evidence type="ECO:0000313" key="3">
    <source>
        <dbReference type="Proteomes" id="UP001278500"/>
    </source>
</evidence>
<comment type="caution">
    <text evidence="2">The sequence shown here is derived from an EMBL/GenBank/DDBJ whole genome shotgun (WGS) entry which is preliminary data.</text>
</comment>
<evidence type="ECO:0000256" key="1">
    <source>
        <dbReference type="SAM" id="Phobius"/>
    </source>
</evidence>
<keyword evidence="1" id="KW-1133">Transmembrane helix</keyword>
<dbReference type="GeneID" id="87858128"/>
<reference evidence="2" key="2">
    <citation type="submission" date="2023-06" db="EMBL/GenBank/DDBJ databases">
        <authorList>
            <consortium name="Lawrence Berkeley National Laboratory"/>
            <person name="Haridas S."/>
            <person name="Hensen N."/>
            <person name="Bonometti L."/>
            <person name="Westerberg I."/>
            <person name="Brannstrom I.O."/>
            <person name="Guillou S."/>
            <person name="Cros-Aarteil S."/>
            <person name="Calhoun S."/>
            <person name="Kuo A."/>
            <person name="Mondo S."/>
            <person name="Pangilinan J."/>
            <person name="Riley R."/>
            <person name="Labutti K."/>
            <person name="Andreopoulos B."/>
            <person name="Lipzen A."/>
            <person name="Chen C."/>
            <person name="Yanf M."/>
            <person name="Daum C."/>
            <person name="Ng V."/>
            <person name="Clum A."/>
            <person name="Steindorff A."/>
            <person name="Ohm R."/>
            <person name="Martin F."/>
            <person name="Silar P."/>
            <person name="Natvig D."/>
            <person name="Lalanne C."/>
            <person name="Gautier V."/>
            <person name="Ament-Velasquez S.L."/>
            <person name="Kruys A."/>
            <person name="Hutchinson M.I."/>
            <person name="Powell A.J."/>
            <person name="Barry K."/>
            <person name="Miller A.N."/>
            <person name="Grigoriev I.V."/>
            <person name="Debuchy R."/>
            <person name="Gladieux P."/>
            <person name="Thoren M.H."/>
            <person name="Johannesson H."/>
        </authorList>
    </citation>
    <scope>NUCLEOTIDE SEQUENCE</scope>
    <source>
        <strain evidence="2">CBS 560.94</strain>
    </source>
</reference>
<keyword evidence="3" id="KW-1185">Reference proteome</keyword>
<feature type="transmembrane region" description="Helical" evidence="1">
    <location>
        <begin position="35"/>
        <end position="57"/>
    </location>
</feature>